<evidence type="ECO:0000256" key="1">
    <source>
        <dbReference type="SAM" id="MobiDB-lite"/>
    </source>
</evidence>
<dbReference type="EMBL" id="BMGC01000036">
    <property type="protein sequence ID" value="GGB43837.1"/>
    <property type="molecule type" value="Genomic_DNA"/>
</dbReference>
<sequence length="270" mass="31319">MTASLDHPIYQELLAHLLELRFATTEQLARLTREHYGSFRSARRQTMRHLSKLEHHGHVLRLERRVGGWQRGSTPSIWALTTTGYRQVTGQVRTRQRPNLISTTFLEHLLAIAETRVIAYETIQRFPSAELHIETEPACWRNYLGPHGERLTLRPDLLMSVTTPEYLDRYFIEVDRATENPARVIAKCWQYVRYRRSGAEQRPTGAFPAVLWIVPTTKRQAQLRAHLEAAELPQDMFTVLILDELPEIIRDGPPLTKQNNTRKEDTTHGN</sequence>
<comment type="caution">
    <text evidence="2">The sequence shown here is derived from an EMBL/GenBank/DDBJ whole genome shotgun (WGS) entry which is preliminary data.</text>
</comment>
<reference evidence="2" key="2">
    <citation type="submission" date="2020-09" db="EMBL/GenBank/DDBJ databases">
        <authorList>
            <person name="Sun Q."/>
            <person name="Zhou Y."/>
        </authorList>
    </citation>
    <scope>NUCLEOTIDE SEQUENCE</scope>
    <source>
        <strain evidence="2">CGMCC 1.12827</strain>
    </source>
</reference>
<dbReference type="RefSeq" id="WP_188588081.1">
    <property type="nucleotide sequence ID" value="NZ_BMGC01000036.1"/>
</dbReference>
<reference evidence="2" key="1">
    <citation type="journal article" date="2014" name="Int. J. Syst. Evol. Microbiol.">
        <title>Complete genome sequence of Corynebacterium casei LMG S-19264T (=DSM 44701T), isolated from a smear-ripened cheese.</title>
        <authorList>
            <consortium name="US DOE Joint Genome Institute (JGI-PGF)"/>
            <person name="Walter F."/>
            <person name="Albersmeier A."/>
            <person name="Kalinowski J."/>
            <person name="Ruckert C."/>
        </authorList>
    </citation>
    <scope>NUCLEOTIDE SEQUENCE</scope>
    <source>
        <strain evidence="2">CGMCC 1.12827</strain>
    </source>
</reference>
<dbReference type="AlphaFoldDB" id="A0A916THX6"/>
<keyword evidence="3" id="KW-1185">Reference proteome</keyword>
<evidence type="ECO:0008006" key="4">
    <source>
        <dbReference type="Google" id="ProtNLM"/>
    </source>
</evidence>
<dbReference type="Pfam" id="PF13814">
    <property type="entry name" value="Replic_Relax"/>
    <property type="match status" value="1"/>
</dbReference>
<evidence type="ECO:0000313" key="2">
    <source>
        <dbReference type="EMBL" id="GGB43837.1"/>
    </source>
</evidence>
<organism evidence="2 3">
    <name type="scientific">Gordonia jinhuaensis</name>
    <dbReference type="NCBI Taxonomy" id="1517702"/>
    <lineage>
        <taxon>Bacteria</taxon>
        <taxon>Bacillati</taxon>
        <taxon>Actinomycetota</taxon>
        <taxon>Actinomycetes</taxon>
        <taxon>Mycobacteriales</taxon>
        <taxon>Gordoniaceae</taxon>
        <taxon>Gordonia</taxon>
    </lineage>
</organism>
<feature type="region of interest" description="Disordered" evidence="1">
    <location>
        <begin position="251"/>
        <end position="270"/>
    </location>
</feature>
<proteinExistence type="predicted"/>
<dbReference type="Proteomes" id="UP000621454">
    <property type="component" value="Unassembled WGS sequence"/>
</dbReference>
<gene>
    <name evidence="2" type="ORF">GCM10011489_34220</name>
</gene>
<name>A0A916THX6_9ACTN</name>
<evidence type="ECO:0000313" key="3">
    <source>
        <dbReference type="Proteomes" id="UP000621454"/>
    </source>
</evidence>
<dbReference type="InterPro" id="IPR025855">
    <property type="entry name" value="Replic_Relax"/>
</dbReference>
<accession>A0A916THX6</accession>
<feature type="compositionally biased region" description="Basic and acidic residues" evidence="1">
    <location>
        <begin position="261"/>
        <end position="270"/>
    </location>
</feature>
<protein>
    <recommendedName>
        <fullName evidence="4">Replication-relaxation</fullName>
    </recommendedName>
</protein>